<keyword evidence="3" id="KW-0482">Metalloprotease</keyword>
<reference evidence="3" key="1">
    <citation type="submission" date="2021-06" db="EMBL/GenBank/DDBJ databases">
        <title>An adapted protocol for Saccharibacteria cultivation: two new species join this phylum of Candidate Phyla Radiations.</title>
        <authorList>
            <person name="Ibrahim A."/>
            <person name="Maatouk M."/>
            <person name="Raoult D."/>
            <person name="Bittar F."/>
        </authorList>
    </citation>
    <scope>NUCLEOTIDE SEQUENCE</scope>
    <source>
        <strain evidence="3">IHU2</strain>
    </source>
</reference>
<dbReference type="InterPro" id="IPR003675">
    <property type="entry name" value="Rce1/LyrA-like_dom"/>
</dbReference>
<name>A0A8F1M9F9_9BACT</name>
<keyword evidence="1" id="KW-0812">Transmembrane</keyword>
<keyword evidence="4" id="KW-1185">Reference proteome</keyword>
<feature type="transmembrane region" description="Helical" evidence="1">
    <location>
        <begin position="108"/>
        <end position="137"/>
    </location>
</feature>
<keyword evidence="1" id="KW-1133">Transmembrane helix</keyword>
<feature type="transmembrane region" description="Helical" evidence="1">
    <location>
        <begin position="36"/>
        <end position="57"/>
    </location>
</feature>
<dbReference type="GO" id="GO:0004175">
    <property type="term" value="F:endopeptidase activity"/>
    <property type="evidence" value="ECO:0007669"/>
    <property type="project" value="UniProtKB-ARBA"/>
</dbReference>
<feature type="domain" description="CAAX prenyl protease 2/Lysostaphin resistance protein A-like" evidence="2">
    <location>
        <begin position="69"/>
        <end position="156"/>
    </location>
</feature>
<evidence type="ECO:0000313" key="3">
    <source>
        <dbReference type="EMBL" id="QWQ31297.1"/>
    </source>
</evidence>
<organism evidence="3 4">
    <name type="scientific">Candidatus Minimicrobia vallesae</name>
    <dbReference type="NCBI Taxonomy" id="2841264"/>
    <lineage>
        <taxon>Bacteria</taxon>
        <taxon>Candidatus Saccharimonadota</taxon>
        <taxon>Candidatus Saccharimonadota incertae sedis</taxon>
        <taxon>Candidatus Minimicrobia</taxon>
    </lineage>
</organism>
<protein>
    <submittedName>
        <fullName evidence="3">CPBP family intramembrane metalloprotease</fullName>
    </submittedName>
</protein>
<dbReference type="GO" id="GO:0080120">
    <property type="term" value="P:CAAX-box protein maturation"/>
    <property type="evidence" value="ECO:0007669"/>
    <property type="project" value="UniProtKB-ARBA"/>
</dbReference>
<sequence>MKFATLVVGAVAMYIVMRILGNTHSDIGITRQHTIYSLRTVLPITIALIIAAGLFLLLEKPRFSPTEGIGFYVFYIFISCPAQELLFRGILSRMLQELRLHRVLELGVAAALFGYAHIIYGDMLTVVVMSIVGLLWYRAYQCSSNLIGVTISHVVLGVMTIALGIID</sequence>
<dbReference type="AlphaFoldDB" id="A0A8F1M9F9"/>
<dbReference type="KEGG" id="mvl:KOY49_03950"/>
<evidence type="ECO:0000259" key="2">
    <source>
        <dbReference type="Pfam" id="PF02517"/>
    </source>
</evidence>
<evidence type="ECO:0000256" key="1">
    <source>
        <dbReference type="SAM" id="Phobius"/>
    </source>
</evidence>
<dbReference type="GO" id="GO:0008237">
    <property type="term" value="F:metallopeptidase activity"/>
    <property type="evidence" value="ECO:0007669"/>
    <property type="project" value="UniProtKB-KW"/>
</dbReference>
<accession>A0A8F1M9F9</accession>
<dbReference type="EMBL" id="CP076459">
    <property type="protein sequence ID" value="QWQ31297.1"/>
    <property type="molecule type" value="Genomic_DNA"/>
</dbReference>
<gene>
    <name evidence="3" type="ORF">KOY49_03950</name>
</gene>
<keyword evidence="3" id="KW-0378">Hydrolase</keyword>
<feature type="transmembrane region" description="Helical" evidence="1">
    <location>
        <begin position="69"/>
        <end position="87"/>
    </location>
</feature>
<dbReference type="RefSeq" id="WP_158386498.1">
    <property type="nucleotide sequence ID" value="NZ_CP076459.1"/>
</dbReference>
<feature type="transmembrane region" description="Helical" evidence="1">
    <location>
        <begin position="143"/>
        <end position="166"/>
    </location>
</feature>
<proteinExistence type="predicted"/>
<dbReference type="Proteomes" id="UP000677117">
    <property type="component" value="Chromosome"/>
</dbReference>
<feature type="transmembrane region" description="Helical" evidence="1">
    <location>
        <begin position="6"/>
        <end position="24"/>
    </location>
</feature>
<keyword evidence="1" id="KW-0472">Membrane</keyword>
<keyword evidence="3" id="KW-0645">Protease</keyword>
<evidence type="ECO:0000313" key="4">
    <source>
        <dbReference type="Proteomes" id="UP000677117"/>
    </source>
</evidence>
<dbReference type="Pfam" id="PF02517">
    <property type="entry name" value="Rce1-like"/>
    <property type="match status" value="1"/>
</dbReference>